<accession>A0AAE3SKA7</accession>
<dbReference type="Proteomes" id="UP001207408">
    <property type="component" value="Unassembled WGS sequence"/>
</dbReference>
<evidence type="ECO:0000313" key="5">
    <source>
        <dbReference type="EMBL" id="MCW3806364.1"/>
    </source>
</evidence>
<dbReference type="AlphaFoldDB" id="A0AAE3SKA7"/>
<proteinExistence type="inferred from homology"/>
<dbReference type="Pfam" id="PF00150">
    <property type="entry name" value="Cellulase"/>
    <property type="match status" value="1"/>
</dbReference>
<protein>
    <submittedName>
        <fullName evidence="5">Glycoside hydrolase family 5 protein</fullName>
    </submittedName>
</protein>
<dbReference type="GO" id="GO:0000272">
    <property type="term" value="P:polysaccharide catabolic process"/>
    <property type="evidence" value="ECO:0007669"/>
    <property type="project" value="InterPro"/>
</dbReference>
<dbReference type="PROSITE" id="PS51257">
    <property type="entry name" value="PROKAR_LIPOPROTEIN"/>
    <property type="match status" value="1"/>
</dbReference>
<keyword evidence="6" id="KW-1185">Reference proteome</keyword>
<feature type="domain" description="Glycoside hydrolase family 5" evidence="4">
    <location>
        <begin position="38"/>
        <end position="284"/>
    </location>
</feature>
<evidence type="ECO:0000256" key="3">
    <source>
        <dbReference type="RuleBase" id="RU361153"/>
    </source>
</evidence>
<keyword evidence="2 3" id="KW-0326">Glycosidase</keyword>
<dbReference type="GO" id="GO:0004553">
    <property type="term" value="F:hydrolase activity, hydrolyzing O-glycosyl compounds"/>
    <property type="evidence" value="ECO:0007669"/>
    <property type="project" value="InterPro"/>
</dbReference>
<gene>
    <name evidence="5" type="ORF">OM074_12085</name>
</gene>
<comment type="similarity">
    <text evidence="3">Belongs to the glycosyl hydrolase 5 (cellulase A) family.</text>
</comment>
<dbReference type="Gene3D" id="3.20.20.80">
    <property type="entry name" value="Glycosidases"/>
    <property type="match status" value="1"/>
</dbReference>
<keyword evidence="1 3" id="KW-0378">Hydrolase</keyword>
<evidence type="ECO:0000313" key="6">
    <source>
        <dbReference type="Proteomes" id="UP001207408"/>
    </source>
</evidence>
<evidence type="ECO:0000256" key="2">
    <source>
        <dbReference type="ARBA" id="ARBA00023295"/>
    </source>
</evidence>
<reference evidence="5" key="1">
    <citation type="submission" date="2022-10" db="EMBL/GenBank/DDBJ databases">
        <authorList>
            <person name="Yu W.X."/>
        </authorList>
    </citation>
    <scope>NUCLEOTIDE SEQUENCE</scope>
    <source>
        <strain evidence="5">D04</strain>
    </source>
</reference>
<name>A0AAE3SKA7_9BACT</name>
<dbReference type="InterPro" id="IPR017853">
    <property type="entry name" value="GH"/>
</dbReference>
<evidence type="ECO:0000256" key="1">
    <source>
        <dbReference type="ARBA" id="ARBA00022801"/>
    </source>
</evidence>
<dbReference type="EMBL" id="JAPDPI010000023">
    <property type="protein sequence ID" value="MCW3806364.1"/>
    <property type="molecule type" value="Genomic_DNA"/>
</dbReference>
<evidence type="ECO:0000259" key="4">
    <source>
        <dbReference type="Pfam" id="PF00150"/>
    </source>
</evidence>
<dbReference type="RefSeq" id="WP_301199741.1">
    <property type="nucleotide sequence ID" value="NZ_JAPDPI010000023.1"/>
</dbReference>
<organism evidence="5 6">
    <name type="scientific">Plebeiibacterium marinum</name>
    <dbReference type="NCBI Taxonomy" id="2992111"/>
    <lineage>
        <taxon>Bacteria</taxon>
        <taxon>Pseudomonadati</taxon>
        <taxon>Bacteroidota</taxon>
        <taxon>Bacteroidia</taxon>
        <taxon>Marinilabiliales</taxon>
        <taxon>Marinilabiliaceae</taxon>
        <taxon>Plebeiibacterium</taxon>
    </lineage>
</organism>
<sequence>MRYSLNIFAFLTGLIFVLFSCQQKEQIKGFKTVGNQLLDANGNAFVMQGVNVPFAWHYNQSYQALDKIAAYNINCVRIVWESQLDPSGLDSVLQKCIRLKMIPMVELHDATGDSTGTKLYQLARYFVRPQMKNIIKKYEKHILLNIANEWGDHYITAEYWRDAYKKCVSLLRHEGYKSTIVIDAPGWGQNSEPVILYGQDLIDSDAEHNLLFSIHMYGSWNDEAKIRDDLSNLNQMSVPVIVGEFGYNYNSGDNNLNCKVNHNQIIQTCNNLGMGYLAWSWTGNNEENNWLDMVLFQDWETLTWWGEELLNSDNGIKASSKIASVFE</sequence>
<comment type="caution">
    <text evidence="5">The sequence shown here is derived from an EMBL/GenBank/DDBJ whole genome shotgun (WGS) entry which is preliminary data.</text>
</comment>
<dbReference type="InterPro" id="IPR001547">
    <property type="entry name" value="Glyco_hydro_5"/>
</dbReference>
<dbReference type="SUPFAM" id="SSF51445">
    <property type="entry name" value="(Trans)glycosidases"/>
    <property type="match status" value="1"/>
</dbReference>